<feature type="region of interest" description="Disordered" evidence="1">
    <location>
        <begin position="364"/>
        <end position="406"/>
    </location>
</feature>
<comment type="caution">
    <text evidence="2">The sequence shown here is derived from an EMBL/GenBank/DDBJ whole genome shotgun (WGS) entry which is preliminary data.</text>
</comment>
<dbReference type="PANTHER" id="PTHR48100:SF32">
    <property type="entry name" value="ANCHORED PROTEIN, PUTATIVE (AFU_ORTHOLOGUE AFUA_1G10590)-RELATED"/>
    <property type="match status" value="1"/>
</dbReference>
<proteinExistence type="predicted"/>
<dbReference type="PANTHER" id="PTHR48100">
    <property type="entry name" value="BROAD-SPECIFICITY PHOSPHATASE YOR283W-RELATED"/>
    <property type="match status" value="1"/>
</dbReference>
<reference evidence="2 3" key="1">
    <citation type="submission" date="2024-01" db="EMBL/GenBank/DDBJ databases">
        <authorList>
            <person name="Allen C."/>
            <person name="Tagirdzhanova G."/>
        </authorList>
    </citation>
    <scope>NUCLEOTIDE SEQUENCE [LARGE SCALE GENOMIC DNA]</scope>
</reference>
<dbReference type="InterPro" id="IPR029033">
    <property type="entry name" value="His_PPase_superfam"/>
</dbReference>
<gene>
    <name evidence="2" type="primary">PMU1</name>
    <name evidence="2" type="ORF">SCUCBS95973_002914</name>
</gene>
<name>A0ABP0BC38_9PEZI</name>
<keyword evidence="3" id="KW-1185">Reference proteome</keyword>
<evidence type="ECO:0000313" key="3">
    <source>
        <dbReference type="Proteomes" id="UP001642405"/>
    </source>
</evidence>
<dbReference type="EMBL" id="CAWUHB010000012">
    <property type="protein sequence ID" value="CAK7216756.1"/>
    <property type="molecule type" value="Genomic_DNA"/>
</dbReference>
<sequence length="406" mass="44219">MPGWLSLRRIIVCVAAVATLLAVVHSLTAFPRPSNRGFAGNANDDMGLNTGDAAAGGDTKPRVRFTYTTVAGVFLQSEASTIADGFDYATSNFGLISRAYPTDDAADDGQTQWQRFAKYVMALNEAARDAEGTTRVAYKVLFMGRHGEGDHNVAEAEYGTAAWNCYWAQQDGNGSVAWADAHLTPTGEAQAAKANRFWAGQLVDEKQPAPQRFYVSPLTRCLQTASITFGSGLALPLQFQFRPIVKEYLREDVSTHTCDRRASRTALHAAFPVAMFEDGFAEEDPLWTGTTDETPAANDVRSWALLDDIFSSTTHDDDDDDNDATWLSFTSHSGEITSLLRVLGHRPFPLSTGQIIPVLVRAETVPDDDKTPPPPPTNTEWAKADTCKAPPITSVADQGDTEYKRS</sequence>
<protein>
    <submittedName>
        <fullName evidence="2">Phosphoglycerate mutase pmu1</fullName>
    </submittedName>
</protein>
<dbReference type="InterPro" id="IPR013078">
    <property type="entry name" value="His_Pase_superF_clade-1"/>
</dbReference>
<dbReference type="Gene3D" id="3.40.50.1240">
    <property type="entry name" value="Phosphoglycerate mutase-like"/>
    <property type="match status" value="1"/>
</dbReference>
<dbReference type="Proteomes" id="UP001642405">
    <property type="component" value="Unassembled WGS sequence"/>
</dbReference>
<dbReference type="CDD" id="cd07067">
    <property type="entry name" value="HP_PGM_like"/>
    <property type="match status" value="1"/>
</dbReference>
<evidence type="ECO:0000313" key="2">
    <source>
        <dbReference type="EMBL" id="CAK7216756.1"/>
    </source>
</evidence>
<dbReference type="Pfam" id="PF00300">
    <property type="entry name" value="His_Phos_1"/>
    <property type="match status" value="1"/>
</dbReference>
<dbReference type="InterPro" id="IPR050275">
    <property type="entry name" value="PGM_Phosphatase"/>
</dbReference>
<dbReference type="SUPFAM" id="SSF53254">
    <property type="entry name" value="Phosphoglycerate mutase-like"/>
    <property type="match status" value="1"/>
</dbReference>
<organism evidence="2 3">
    <name type="scientific">Sporothrix curviconia</name>
    <dbReference type="NCBI Taxonomy" id="1260050"/>
    <lineage>
        <taxon>Eukaryota</taxon>
        <taxon>Fungi</taxon>
        <taxon>Dikarya</taxon>
        <taxon>Ascomycota</taxon>
        <taxon>Pezizomycotina</taxon>
        <taxon>Sordariomycetes</taxon>
        <taxon>Sordariomycetidae</taxon>
        <taxon>Ophiostomatales</taxon>
        <taxon>Ophiostomataceae</taxon>
        <taxon>Sporothrix</taxon>
    </lineage>
</organism>
<dbReference type="SMART" id="SM00855">
    <property type="entry name" value="PGAM"/>
    <property type="match status" value="1"/>
</dbReference>
<evidence type="ECO:0000256" key="1">
    <source>
        <dbReference type="SAM" id="MobiDB-lite"/>
    </source>
</evidence>
<accession>A0ABP0BC38</accession>